<dbReference type="Proteomes" id="UP000294003">
    <property type="component" value="Unassembled WGS sequence"/>
</dbReference>
<feature type="compositionally biased region" description="Polar residues" evidence="1">
    <location>
        <begin position="183"/>
        <end position="192"/>
    </location>
</feature>
<reference evidence="2 3" key="1">
    <citation type="submission" date="2018-06" db="EMBL/GenBank/DDBJ databases">
        <title>Complete Genomes of Monosporascus.</title>
        <authorList>
            <person name="Robinson A.J."/>
            <person name="Natvig D.O."/>
        </authorList>
    </citation>
    <scope>NUCLEOTIDE SEQUENCE [LARGE SCALE GENOMIC DNA]</scope>
    <source>
        <strain evidence="2 3">CBS 609.92</strain>
    </source>
</reference>
<feature type="region of interest" description="Disordered" evidence="1">
    <location>
        <begin position="1"/>
        <end position="36"/>
    </location>
</feature>
<keyword evidence="3" id="KW-1185">Reference proteome</keyword>
<feature type="compositionally biased region" description="Basic and acidic residues" evidence="1">
    <location>
        <begin position="24"/>
        <end position="36"/>
    </location>
</feature>
<feature type="region of interest" description="Disordered" evidence="1">
    <location>
        <begin position="96"/>
        <end position="237"/>
    </location>
</feature>
<name>A0ABY0GWR6_9PEZI</name>
<evidence type="ECO:0000256" key="1">
    <source>
        <dbReference type="SAM" id="MobiDB-lite"/>
    </source>
</evidence>
<comment type="caution">
    <text evidence="2">The sequence shown here is derived from an EMBL/GenBank/DDBJ whole genome shotgun (WGS) entry which is preliminary data.</text>
</comment>
<organism evidence="2 3">
    <name type="scientific">Monosporascus cannonballus</name>
    <dbReference type="NCBI Taxonomy" id="155416"/>
    <lineage>
        <taxon>Eukaryota</taxon>
        <taxon>Fungi</taxon>
        <taxon>Dikarya</taxon>
        <taxon>Ascomycota</taxon>
        <taxon>Pezizomycotina</taxon>
        <taxon>Sordariomycetes</taxon>
        <taxon>Xylariomycetidae</taxon>
        <taxon>Xylariales</taxon>
        <taxon>Xylariales incertae sedis</taxon>
        <taxon>Monosporascus</taxon>
    </lineage>
</organism>
<feature type="compositionally biased region" description="Pro residues" evidence="1">
    <location>
        <begin position="130"/>
        <end position="141"/>
    </location>
</feature>
<evidence type="ECO:0000313" key="3">
    <source>
        <dbReference type="Proteomes" id="UP000294003"/>
    </source>
</evidence>
<proteinExistence type="predicted"/>
<feature type="compositionally biased region" description="Low complexity" evidence="1">
    <location>
        <begin position="9"/>
        <end position="21"/>
    </location>
</feature>
<evidence type="ECO:0000313" key="2">
    <source>
        <dbReference type="EMBL" id="RYO76847.1"/>
    </source>
</evidence>
<protein>
    <submittedName>
        <fullName evidence="2">Uncharacterized protein</fullName>
    </submittedName>
</protein>
<gene>
    <name evidence="2" type="ORF">DL762_009657</name>
</gene>
<accession>A0ABY0GWR6</accession>
<feature type="compositionally biased region" description="Low complexity" evidence="1">
    <location>
        <begin position="96"/>
        <end position="112"/>
    </location>
</feature>
<sequence length="320" mass="33867">MDSPPPPAKGSSSAPSSPTDDPLSDERRQSPQENRDAIQVLYGLLISSPFHPDSAHAVALRRYTEALRRLPWPIPGGSPDPFNILTQPGVMACLKSQGLSDSSSAKGSSGRSAVPDAARMSAESGSRPNTLPPRAPVPGPHPARSGQHYLGAPIPGYRDAMEPSSASTFYAELPPAAPHHPVSSGQQGTVSPTAPAPGQQGAMGPAPAPRQQVPMGPPPLPGSSSGQPSTTSRAEPPQLLEYYVEKLKRELVATAEMCELTPRMLLSLAAVPSKDAQQDQARSHFRDQVVQHSRRIAREFGCTDGFVRDMVHAKLAADEL</sequence>
<dbReference type="EMBL" id="QJNS01000541">
    <property type="protein sequence ID" value="RYO76847.1"/>
    <property type="molecule type" value="Genomic_DNA"/>
</dbReference>